<dbReference type="Gene3D" id="3.20.20.80">
    <property type="entry name" value="Glycosidases"/>
    <property type="match status" value="1"/>
</dbReference>
<name>A0A540X046_9BACT</name>
<dbReference type="RefSeq" id="WP_141643671.1">
    <property type="nucleotide sequence ID" value="NZ_VIFM01000063.1"/>
</dbReference>
<protein>
    <recommendedName>
        <fullName evidence="4">Lipoprotein</fullName>
    </recommendedName>
</protein>
<gene>
    <name evidence="2" type="ORF">FJV41_17665</name>
</gene>
<dbReference type="OrthoDB" id="976137at2"/>
<evidence type="ECO:0000313" key="2">
    <source>
        <dbReference type="EMBL" id="TQF14619.1"/>
    </source>
</evidence>
<dbReference type="Proteomes" id="UP000315369">
    <property type="component" value="Unassembled WGS sequence"/>
</dbReference>
<dbReference type="EMBL" id="VIFM01000063">
    <property type="protein sequence ID" value="TQF14619.1"/>
    <property type="molecule type" value="Genomic_DNA"/>
</dbReference>
<keyword evidence="1" id="KW-0732">Signal</keyword>
<reference evidence="2 3" key="1">
    <citation type="submission" date="2019-06" db="EMBL/GenBank/DDBJ databases">
        <authorList>
            <person name="Livingstone P."/>
            <person name="Whitworth D."/>
        </authorList>
    </citation>
    <scope>NUCLEOTIDE SEQUENCE [LARGE SCALE GENOMIC DNA]</scope>
    <source>
        <strain evidence="2 3">AM401</strain>
    </source>
</reference>
<sequence>MRIPMDFPRARLAAFLLAPLLSMSCAGGAPDESLPSGDGAPEVGALPTTPDADLAAAAAPSLATVLVATGASWRYLDTGVDLGTTWSATGFSDAAWPAGASPLGYAETDLSTAVSYGSNATNKHITTYFRHAFTVADAARVSELLVRLQRDDGAIVYLNGTEVFRSNLPAGTVGYRTLAPATVSLPAEEQTWMSQAIDVAALRTGTNVLAVELHQSAANTSDARFNLELSATLTTAPTPISACYPFDMPTTAALRAAPKKVFGFYYPIFPISIDNAQPASDYWTGWMTPESRNGEYANIGGLMRDRPLPRAPWADSAWRQRDFETEVRRAIASGMDGFLYEHPYRVSSDTRNNQLTVMLAAAAAVDPEFRIVLSPDFPTEAAGTTDGLVSMIASVANHPSVHKLDGAIVLATFNPERKSVAWWTELKTRLAAQNIQVTFWPLLSYTGDVTKYAEWNPLVTGFSTWGERTAQSAENMRRWSVESHRRGKKWMSPVAFEDVRHKLTDSENSSRVYWEAQNSLAFRSQFEKAIEGDADWVTLLTLTDYGESWMTASQERGYVVMDWIAYYTTWFKTGQRPTIVRDTLYYTHRRHRTDAPFNAAKQTARVMKLRGGVAASNQVELLAFLKEPGRLVITQGTDVRTLDVTSAGVTAFQAALVPGTTPVFELQRNGVTVQRLESKTPILAQTVYQDLMYHAGGGRSCTRP</sequence>
<proteinExistence type="predicted"/>
<evidence type="ECO:0000313" key="3">
    <source>
        <dbReference type="Proteomes" id="UP000315369"/>
    </source>
</evidence>
<keyword evidence="3" id="KW-1185">Reference proteome</keyword>
<evidence type="ECO:0000256" key="1">
    <source>
        <dbReference type="SAM" id="SignalP"/>
    </source>
</evidence>
<dbReference type="Gene3D" id="2.60.120.260">
    <property type="entry name" value="Galactose-binding domain-like"/>
    <property type="match status" value="1"/>
</dbReference>
<evidence type="ECO:0008006" key="4">
    <source>
        <dbReference type="Google" id="ProtNLM"/>
    </source>
</evidence>
<comment type="caution">
    <text evidence="2">The sequence shown here is derived from an EMBL/GenBank/DDBJ whole genome shotgun (WGS) entry which is preliminary data.</text>
</comment>
<feature type="signal peptide" evidence="1">
    <location>
        <begin position="1"/>
        <end position="28"/>
    </location>
</feature>
<dbReference type="Pfam" id="PF03659">
    <property type="entry name" value="Glyco_hydro_71"/>
    <property type="match status" value="1"/>
</dbReference>
<dbReference type="AlphaFoldDB" id="A0A540X046"/>
<dbReference type="InterPro" id="IPR005197">
    <property type="entry name" value="Glyco_hydro_71"/>
</dbReference>
<accession>A0A540X046</accession>
<dbReference type="GO" id="GO:0051118">
    <property type="term" value="F:glucan endo-1,3-alpha-glucosidase activity"/>
    <property type="evidence" value="ECO:0007669"/>
    <property type="project" value="InterPro"/>
</dbReference>
<organism evidence="2 3">
    <name type="scientific">Myxococcus llanfairpwllgwyngyllgogerychwyrndrobwllllantysiliogogogochensis</name>
    <dbReference type="NCBI Taxonomy" id="2590453"/>
    <lineage>
        <taxon>Bacteria</taxon>
        <taxon>Pseudomonadati</taxon>
        <taxon>Myxococcota</taxon>
        <taxon>Myxococcia</taxon>
        <taxon>Myxococcales</taxon>
        <taxon>Cystobacterineae</taxon>
        <taxon>Myxococcaceae</taxon>
        <taxon>Myxococcus</taxon>
    </lineage>
</organism>
<dbReference type="PROSITE" id="PS51257">
    <property type="entry name" value="PROKAR_LIPOPROTEIN"/>
    <property type="match status" value="1"/>
</dbReference>
<feature type="chain" id="PRO_5021895494" description="Lipoprotein" evidence="1">
    <location>
        <begin position="29"/>
        <end position="704"/>
    </location>
</feature>